<proteinExistence type="predicted"/>
<reference evidence="1" key="1">
    <citation type="submission" date="2022-08" db="EMBL/GenBank/DDBJ databases">
        <authorList>
            <person name="Kallberg Y."/>
            <person name="Tangrot J."/>
            <person name="Rosling A."/>
        </authorList>
    </citation>
    <scope>NUCLEOTIDE SEQUENCE</scope>
    <source>
        <strain evidence="1">Wild A</strain>
    </source>
</reference>
<evidence type="ECO:0000313" key="2">
    <source>
        <dbReference type="Proteomes" id="UP001153678"/>
    </source>
</evidence>
<protein>
    <submittedName>
        <fullName evidence="1">19047_t:CDS:1</fullName>
    </submittedName>
</protein>
<dbReference type="Proteomes" id="UP001153678">
    <property type="component" value="Unassembled WGS sequence"/>
</dbReference>
<gene>
    <name evidence="1" type="ORF">FWILDA_LOCUS6749</name>
</gene>
<evidence type="ECO:0000313" key="1">
    <source>
        <dbReference type="EMBL" id="CAI2174750.1"/>
    </source>
</evidence>
<name>A0A9W4SME2_9GLOM</name>
<comment type="caution">
    <text evidence="1">The sequence shown here is derived from an EMBL/GenBank/DDBJ whole genome shotgun (WGS) entry which is preliminary data.</text>
</comment>
<dbReference type="EMBL" id="CAMKVN010001253">
    <property type="protein sequence ID" value="CAI2174750.1"/>
    <property type="molecule type" value="Genomic_DNA"/>
</dbReference>
<feature type="non-terminal residue" evidence="1">
    <location>
        <position position="1"/>
    </location>
</feature>
<accession>A0A9W4SME2</accession>
<dbReference type="OrthoDB" id="258495at2759"/>
<keyword evidence="2" id="KW-1185">Reference proteome</keyword>
<dbReference type="AlphaFoldDB" id="A0A9W4SME2"/>
<sequence>MAFAGLRHIWYPTIGSDGNVKIAINFGDEEFACKEAQGYGIGSSEKRFIEKGAVFSEGSSDKHQEN</sequence>
<organism evidence="1 2">
    <name type="scientific">Funneliformis geosporum</name>
    <dbReference type="NCBI Taxonomy" id="1117311"/>
    <lineage>
        <taxon>Eukaryota</taxon>
        <taxon>Fungi</taxon>
        <taxon>Fungi incertae sedis</taxon>
        <taxon>Mucoromycota</taxon>
        <taxon>Glomeromycotina</taxon>
        <taxon>Glomeromycetes</taxon>
        <taxon>Glomerales</taxon>
        <taxon>Glomeraceae</taxon>
        <taxon>Funneliformis</taxon>
    </lineage>
</organism>